<keyword evidence="3" id="KW-1185">Reference proteome</keyword>
<dbReference type="AlphaFoldDB" id="A0A168A0R3"/>
<dbReference type="EMBL" id="AZGY01000013">
    <property type="protein sequence ID" value="KZZ93325.1"/>
    <property type="molecule type" value="Genomic_DNA"/>
</dbReference>
<accession>A0A168A0R3</accession>
<comment type="caution">
    <text evidence="2">The sequence shown here is derived from an EMBL/GenBank/DDBJ whole genome shotgun (WGS) entry which is preliminary data.</text>
</comment>
<sequence length="53" mass="6168">MPPPSTGKDRVEEEEEDEDEEEEEEDEDEEDEEEEAGRKSRRLVPHGRRGGRG</sequence>
<organism evidence="2 3">
    <name type="scientific">Moelleriella libera RCEF 2490</name>
    <dbReference type="NCBI Taxonomy" id="1081109"/>
    <lineage>
        <taxon>Eukaryota</taxon>
        <taxon>Fungi</taxon>
        <taxon>Dikarya</taxon>
        <taxon>Ascomycota</taxon>
        <taxon>Pezizomycotina</taxon>
        <taxon>Sordariomycetes</taxon>
        <taxon>Hypocreomycetidae</taxon>
        <taxon>Hypocreales</taxon>
        <taxon>Clavicipitaceae</taxon>
        <taxon>Moelleriella</taxon>
    </lineage>
</organism>
<reference evidence="2 3" key="1">
    <citation type="journal article" date="2016" name="Genome Biol. Evol.">
        <title>Divergent and convergent evolution of fungal pathogenicity.</title>
        <authorList>
            <person name="Shang Y."/>
            <person name="Xiao G."/>
            <person name="Zheng P."/>
            <person name="Cen K."/>
            <person name="Zhan S."/>
            <person name="Wang C."/>
        </authorList>
    </citation>
    <scope>NUCLEOTIDE SEQUENCE [LARGE SCALE GENOMIC DNA]</scope>
    <source>
        <strain evidence="2 3">RCEF 2490</strain>
    </source>
</reference>
<evidence type="ECO:0000256" key="1">
    <source>
        <dbReference type="SAM" id="MobiDB-lite"/>
    </source>
</evidence>
<dbReference type="Proteomes" id="UP000078544">
    <property type="component" value="Unassembled WGS sequence"/>
</dbReference>
<gene>
    <name evidence="2" type="ORF">AAL_05710</name>
</gene>
<feature type="region of interest" description="Disordered" evidence="1">
    <location>
        <begin position="1"/>
        <end position="53"/>
    </location>
</feature>
<name>A0A168A0R3_9HYPO</name>
<feature type="compositionally biased region" description="Acidic residues" evidence="1">
    <location>
        <begin position="12"/>
        <end position="35"/>
    </location>
</feature>
<evidence type="ECO:0000313" key="3">
    <source>
        <dbReference type="Proteomes" id="UP000078544"/>
    </source>
</evidence>
<feature type="compositionally biased region" description="Basic residues" evidence="1">
    <location>
        <begin position="39"/>
        <end position="53"/>
    </location>
</feature>
<proteinExistence type="predicted"/>
<evidence type="ECO:0000313" key="2">
    <source>
        <dbReference type="EMBL" id="KZZ93325.1"/>
    </source>
</evidence>
<protein>
    <submittedName>
        <fullName evidence="2">Uncharacterized protein</fullName>
    </submittedName>
</protein>